<feature type="transmembrane region" description="Helical" evidence="7">
    <location>
        <begin position="402"/>
        <end position="422"/>
    </location>
</feature>
<comment type="similarity">
    <text evidence="2">Belongs to the complex I subunit 4 family.</text>
</comment>
<keyword evidence="5 7" id="KW-0472">Membrane</keyword>
<dbReference type="InterPro" id="IPR003918">
    <property type="entry name" value="NADH_UbQ_OxRdtase"/>
</dbReference>
<dbReference type="GO" id="GO:0016020">
    <property type="term" value="C:membrane"/>
    <property type="evidence" value="ECO:0007669"/>
    <property type="project" value="UniProtKB-SubCell"/>
</dbReference>
<dbReference type="AlphaFoldDB" id="A0AAP2DDL2"/>
<evidence type="ECO:0000259" key="8">
    <source>
        <dbReference type="Pfam" id="PF00361"/>
    </source>
</evidence>
<dbReference type="Pfam" id="PF00361">
    <property type="entry name" value="Proton_antipo_M"/>
    <property type="match status" value="1"/>
</dbReference>
<evidence type="ECO:0000256" key="4">
    <source>
        <dbReference type="ARBA" id="ARBA00022989"/>
    </source>
</evidence>
<reference evidence="9 10" key="1">
    <citation type="submission" date="2021-05" db="EMBL/GenBank/DDBJ databases">
        <title>A Polyphasic approach of four new species of the genus Ohtaekwangia: Ohtaekwangia histidinii sp. nov., Ohtaekwangia cretensis sp. nov., Ohtaekwangia indiensis sp. nov., Ohtaekwangia reichenbachii sp. nov. from diverse environment.</title>
        <authorList>
            <person name="Octaviana S."/>
        </authorList>
    </citation>
    <scope>NUCLEOTIDE SEQUENCE [LARGE SCALE GENOMIC DNA]</scope>
    <source>
        <strain evidence="9 10">PWU37</strain>
    </source>
</reference>
<dbReference type="InterPro" id="IPR001750">
    <property type="entry name" value="ND/Mrp_TM"/>
</dbReference>
<feature type="transmembrane region" description="Helical" evidence="7">
    <location>
        <begin position="327"/>
        <end position="347"/>
    </location>
</feature>
<dbReference type="GO" id="GO:0048039">
    <property type="term" value="F:ubiquinone binding"/>
    <property type="evidence" value="ECO:0007669"/>
    <property type="project" value="TreeGrafter"/>
</dbReference>
<dbReference type="Proteomes" id="UP001319180">
    <property type="component" value="Unassembled WGS sequence"/>
</dbReference>
<dbReference type="EMBL" id="JAHESC010000046">
    <property type="protein sequence ID" value="MBT1689739.1"/>
    <property type="molecule type" value="Genomic_DNA"/>
</dbReference>
<evidence type="ECO:0000256" key="3">
    <source>
        <dbReference type="ARBA" id="ARBA00022692"/>
    </source>
</evidence>
<comment type="caution">
    <text evidence="9">The sequence shown here is derived from an EMBL/GenBank/DDBJ whole genome shotgun (WGS) entry which is preliminary data.</text>
</comment>
<feature type="transmembrane region" description="Helical" evidence="7">
    <location>
        <begin position="267"/>
        <end position="292"/>
    </location>
</feature>
<dbReference type="GO" id="GO:0015990">
    <property type="term" value="P:electron transport coupled proton transport"/>
    <property type="evidence" value="ECO:0007669"/>
    <property type="project" value="TreeGrafter"/>
</dbReference>
<evidence type="ECO:0000256" key="6">
    <source>
        <dbReference type="RuleBase" id="RU000320"/>
    </source>
</evidence>
<dbReference type="GO" id="GO:0008137">
    <property type="term" value="F:NADH dehydrogenase (ubiquinone) activity"/>
    <property type="evidence" value="ECO:0007669"/>
    <property type="project" value="InterPro"/>
</dbReference>
<feature type="transmembrane region" description="Helical" evidence="7">
    <location>
        <begin position="6"/>
        <end position="21"/>
    </location>
</feature>
<comment type="subcellular location">
    <subcellularLocation>
        <location evidence="1">Endomembrane system</location>
        <topology evidence="1">Multi-pass membrane protein</topology>
    </subcellularLocation>
    <subcellularLocation>
        <location evidence="6">Membrane</location>
        <topology evidence="6">Multi-pass membrane protein</topology>
    </subcellularLocation>
</comment>
<evidence type="ECO:0000256" key="5">
    <source>
        <dbReference type="ARBA" id="ARBA00023136"/>
    </source>
</evidence>
<dbReference type="NCBIfam" id="TIGR01972">
    <property type="entry name" value="NDH_I_M"/>
    <property type="match status" value="1"/>
</dbReference>
<feature type="transmembrane region" description="Helical" evidence="7">
    <location>
        <begin position="207"/>
        <end position="228"/>
    </location>
</feature>
<dbReference type="InterPro" id="IPR010227">
    <property type="entry name" value="NADH_Q_OxRdtase_chainM/4"/>
</dbReference>
<evidence type="ECO:0000256" key="7">
    <source>
        <dbReference type="SAM" id="Phobius"/>
    </source>
</evidence>
<dbReference type="GO" id="GO:0012505">
    <property type="term" value="C:endomembrane system"/>
    <property type="evidence" value="ECO:0007669"/>
    <property type="project" value="UniProtKB-SubCell"/>
</dbReference>
<dbReference type="PANTHER" id="PTHR43507">
    <property type="entry name" value="NADH-UBIQUINONE OXIDOREDUCTASE CHAIN 4"/>
    <property type="match status" value="1"/>
</dbReference>
<feature type="transmembrane region" description="Helical" evidence="7">
    <location>
        <begin position="128"/>
        <end position="148"/>
    </location>
</feature>
<dbReference type="GO" id="GO:0003954">
    <property type="term" value="F:NADH dehydrogenase activity"/>
    <property type="evidence" value="ECO:0007669"/>
    <property type="project" value="TreeGrafter"/>
</dbReference>
<feature type="transmembrane region" description="Helical" evidence="7">
    <location>
        <begin position="68"/>
        <end position="94"/>
    </location>
</feature>
<keyword evidence="4 7" id="KW-1133">Transmembrane helix</keyword>
<sequence length="491" mass="53924">MFITIFLLFFPLLVALLLFAFKPAQAKMLALVASIIELAVSLYLVVIFPRTDAVQFVVDVPWVRAFGLHFAVGMDGISLLLVLLTTLLVPFIILSSFSRTIEKASTFYGLILVMQMALIGVFCALDGLLFYLFWEIALIPIYFICLIWGGEDRGRITFKFFVYTLAGSLFMLVALVYLYFQTPGTHTFAMQALYEAGRALPLYEQSLIFWAMFVAFAIKMPVFPFHTWQPDTYTVAPTQGTMLLSGIMLKMGIYGVIRWLLPLVPAGVAAWGFTAVVLSVIGIIYASCIAIVQKDFKRLIAYSSVAHVGLISAGAFTLSTIGVQGAMIQMLSHGIVVFALFYIIDIISQRTKTRTLSELGGIRNVAPVLTTVFVVVMLGSVALPFTSGFVGEFLLINSVFQYHGVLGVIAGLTIILGAVYMLRTFQQSMSGETNAVTARFADLTTQEKLVLYPMVLLILVIGIYPAPLLEISEPAVASLLKIYSNLSASVK</sequence>
<dbReference type="PANTHER" id="PTHR43507:SF1">
    <property type="entry name" value="NADH-UBIQUINONE OXIDOREDUCTASE CHAIN 4"/>
    <property type="match status" value="1"/>
</dbReference>
<keyword evidence="3 6" id="KW-0812">Transmembrane</keyword>
<feature type="transmembrane region" description="Helical" evidence="7">
    <location>
        <begin position="368"/>
        <end position="390"/>
    </location>
</feature>
<gene>
    <name evidence="9" type="ORF">KK078_24470</name>
</gene>
<proteinExistence type="inferred from homology"/>
<accession>A0AAP2DDL2</accession>
<feature type="domain" description="NADH:quinone oxidoreductase/Mrp antiporter transmembrane" evidence="8">
    <location>
        <begin position="126"/>
        <end position="413"/>
    </location>
</feature>
<feature type="transmembrane region" description="Helical" evidence="7">
    <location>
        <begin position="449"/>
        <end position="466"/>
    </location>
</feature>
<name>A0AAP2DDL2_9BACT</name>
<protein>
    <submittedName>
        <fullName evidence="9">NADH-quinone oxidoreductase subunit M</fullName>
    </submittedName>
</protein>
<feature type="transmembrane region" description="Helical" evidence="7">
    <location>
        <begin position="106"/>
        <end position="122"/>
    </location>
</feature>
<dbReference type="PRINTS" id="PR01437">
    <property type="entry name" value="NUOXDRDTASE4"/>
</dbReference>
<feature type="transmembrane region" description="Helical" evidence="7">
    <location>
        <begin position="160"/>
        <end position="180"/>
    </location>
</feature>
<dbReference type="RefSeq" id="WP_254092960.1">
    <property type="nucleotide sequence ID" value="NZ_JAHESC010000046.1"/>
</dbReference>
<dbReference type="GO" id="GO:0042773">
    <property type="term" value="P:ATP synthesis coupled electron transport"/>
    <property type="evidence" value="ECO:0007669"/>
    <property type="project" value="InterPro"/>
</dbReference>
<feature type="transmembrane region" description="Helical" evidence="7">
    <location>
        <begin position="299"/>
        <end position="321"/>
    </location>
</feature>
<feature type="transmembrane region" description="Helical" evidence="7">
    <location>
        <begin position="28"/>
        <end position="48"/>
    </location>
</feature>
<evidence type="ECO:0000256" key="2">
    <source>
        <dbReference type="ARBA" id="ARBA00009025"/>
    </source>
</evidence>
<evidence type="ECO:0000313" key="9">
    <source>
        <dbReference type="EMBL" id="MBT1689739.1"/>
    </source>
</evidence>
<feature type="transmembrane region" description="Helical" evidence="7">
    <location>
        <begin position="240"/>
        <end position="261"/>
    </location>
</feature>
<evidence type="ECO:0000313" key="10">
    <source>
        <dbReference type="Proteomes" id="UP001319180"/>
    </source>
</evidence>
<keyword evidence="10" id="KW-1185">Reference proteome</keyword>
<evidence type="ECO:0000256" key="1">
    <source>
        <dbReference type="ARBA" id="ARBA00004127"/>
    </source>
</evidence>
<organism evidence="9 10">
    <name type="scientific">Dawidia soli</name>
    <dbReference type="NCBI Taxonomy" id="2782352"/>
    <lineage>
        <taxon>Bacteria</taxon>
        <taxon>Pseudomonadati</taxon>
        <taxon>Bacteroidota</taxon>
        <taxon>Cytophagia</taxon>
        <taxon>Cytophagales</taxon>
        <taxon>Chryseotaleaceae</taxon>
        <taxon>Dawidia</taxon>
    </lineage>
</organism>